<reference evidence="3" key="1">
    <citation type="submission" date="2023-06" db="EMBL/GenBank/DDBJ databases">
        <authorList>
            <person name="Delattre M."/>
        </authorList>
    </citation>
    <scope>NUCLEOTIDE SEQUENCE</scope>
    <source>
        <strain evidence="3">AF72</strain>
    </source>
</reference>
<feature type="chain" id="PRO_5041341801" evidence="2">
    <location>
        <begin position="27"/>
        <end position="126"/>
    </location>
</feature>
<feature type="signal peptide" evidence="2">
    <location>
        <begin position="1"/>
        <end position="26"/>
    </location>
</feature>
<feature type="compositionally biased region" description="Pro residues" evidence="1">
    <location>
        <begin position="66"/>
        <end position="77"/>
    </location>
</feature>
<protein>
    <submittedName>
        <fullName evidence="3">Uncharacterized protein</fullName>
    </submittedName>
</protein>
<name>A0AA36D5G6_9BILA</name>
<feature type="compositionally biased region" description="Low complexity" evidence="1">
    <location>
        <begin position="90"/>
        <end position="107"/>
    </location>
</feature>
<proteinExistence type="predicted"/>
<keyword evidence="4" id="KW-1185">Reference proteome</keyword>
<keyword evidence="2" id="KW-0732">Signal</keyword>
<evidence type="ECO:0000313" key="3">
    <source>
        <dbReference type="EMBL" id="CAJ0580182.1"/>
    </source>
</evidence>
<feature type="non-terminal residue" evidence="3">
    <location>
        <position position="126"/>
    </location>
</feature>
<organism evidence="3 4">
    <name type="scientific">Mesorhabditis spiculigera</name>
    <dbReference type="NCBI Taxonomy" id="96644"/>
    <lineage>
        <taxon>Eukaryota</taxon>
        <taxon>Metazoa</taxon>
        <taxon>Ecdysozoa</taxon>
        <taxon>Nematoda</taxon>
        <taxon>Chromadorea</taxon>
        <taxon>Rhabditida</taxon>
        <taxon>Rhabditina</taxon>
        <taxon>Rhabditomorpha</taxon>
        <taxon>Rhabditoidea</taxon>
        <taxon>Rhabditidae</taxon>
        <taxon>Mesorhabditinae</taxon>
        <taxon>Mesorhabditis</taxon>
    </lineage>
</organism>
<evidence type="ECO:0000256" key="2">
    <source>
        <dbReference type="SAM" id="SignalP"/>
    </source>
</evidence>
<comment type="caution">
    <text evidence="3">The sequence shown here is derived from an EMBL/GenBank/DDBJ whole genome shotgun (WGS) entry which is preliminary data.</text>
</comment>
<dbReference type="AlphaFoldDB" id="A0AA36D5G6"/>
<dbReference type="Proteomes" id="UP001177023">
    <property type="component" value="Unassembled WGS sequence"/>
</dbReference>
<dbReference type="EMBL" id="CATQJA010002659">
    <property type="protein sequence ID" value="CAJ0580182.1"/>
    <property type="molecule type" value="Genomic_DNA"/>
</dbReference>
<feature type="region of interest" description="Disordered" evidence="1">
    <location>
        <begin position="57"/>
        <end position="126"/>
    </location>
</feature>
<accession>A0AA36D5G6</accession>
<evidence type="ECO:0000313" key="4">
    <source>
        <dbReference type="Proteomes" id="UP001177023"/>
    </source>
</evidence>
<sequence>MQTISLSFRTLLCTIFTAVLSIAASSEDTKWLPGIQISGGPAAQRNQQPSRVKRWIQGKNALTPKQAPPSPPPPAPAPASEAADTATLDAAGPSAADTAASDTAEAPAPAPGFDAPVINVPVQASM</sequence>
<gene>
    <name evidence="3" type="ORF">MSPICULIGERA_LOCUS18382</name>
</gene>
<evidence type="ECO:0000256" key="1">
    <source>
        <dbReference type="SAM" id="MobiDB-lite"/>
    </source>
</evidence>